<name>A0A1L9WUR9_ASPA1</name>
<dbReference type="InterPro" id="IPR036188">
    <property type="entry name" value="FAD/NAD-bd_sf"/>
</dbReference>
<dbReference type="PANTHER" id="PTHR46720">
    <property type="entry name" value="HYDROXYLASE, PUTATIVE (AFU_ORTHOLOGUE AFUA_3G01460)-RELATED"/>
    <property type="match status" value="1"/>
</dbReference>
<feature type="domain" description="FAD-binding" evidence="4">
    <location>
        <begin position="133"/>
        <end position="345"/>
    </location>
</feature>
<protein>
    <recommendedName>
        <fullName evidence="4">FAD-binding domain-containing protein</fullName>
    </recommendedName>
</protein>
<proteinExistence type="predicted"/>
<accession>A0A1L9WUR9</accession>
<dbReference type="InterPro" id="IPR051104">
    <property type="entry name" value="FAD_monoxygenase"/>
</dbReference>
<gene>
    <name evidence="5" type="ORF">ASPACDRAFT_1856455</name>
</gene>
<organism evidence="5 6">
    <name type="scientific">Aspergillus aculeatus (strain ATCC 16872 / CBS 172.66 / WB 5094)</name>
    <dbReference type="NCBI Taxonomy" id="690307"/>
    <lineage>
        <taxon>Eukaryota</taxon>
        <taxon>Fungi</taxon>
        <taxon>Dikarya</taxon>
        <taxon>Ascomycota</taxon>
        <taxon>Pezizomycotina</taxon>
        <taxon>Eurotiomycetes</taxon>
        <taxon>Eurotiomycetidae</taxon>
        <taxon>Eurotiales</taxon>
        <taxon>Aspergillaceae</taxon>
        <taxon>Aspergillus</taxon>
        <taxon>Aspergillus subgen. Circumdati</taxon>
    </lineage>
</organism>
<keyword evidence="6" id="KW-1185">Reference proteome</keyword>
<dbReference type="GO" id="GO:0071949">
    <property type="term" value="F:FAD binding"/>
    <property type="evidence" value="ECO:0007669"/>
    <property type="project" value="InterPro"/>
</dbReference>
<dbReference type="STRING" id="690307.A0A1L9WUR9"/>
<evidence type="ECO:0000256" key="1">
    <source>
        <dbReference type="ARBA" id="ARBA00022630"/>
    </source>
</evidence>
<dbReference type="OMA" id="AGWWAVM"/>
<reference evidence="6" key="1">
    <citation type="journal article" date="2017" name="Genome Biol.">
        <title>Comparative genomics reveals high biological diversity and specific adaptations in the industrially and medically important fungal genus Aspergillus.</title>
        <authorList>
            <person name="de Vries R.P."/>
            <person name="Riley R."/>
            <person name="Wiebenga A."/>
            <person name="Aguilar-Osorio G."/>
            <person name="Amillis S."/>
            <person name="Uchima C.A."/>
            <person name="Anderluh G."/>
            <person name="Asadollahi M."/>
            <person name="Askin M."/>
            <person name="Barry K."/>
            <person name="Battaglia E."/>
            <person name="Bayram O."/>
            <person name="Benocci T."/>
            <person name="Braus-Stromeyer S.A."/>
            <person name="Caldana C."/>
            <person name="Canovas D."/>
            <person name="Cerqueira G.C."/>
            <person name="Chen F."/>
            <person name="Chen W."/>
            <person name="Choi C."/>
            <person name="Clum A."/>
            <person name="Dos Santos R.A."/>
            <person name="Damasio A.R."/>
            <person name="Diallinas G."/>
            <person name="Emri T."/>
            <person name="Fekete E."/>
            <person name="Flipphi M."/>
            <person name="Freyberg S."/>
            <person name="Gallo A."/>
            <person name="Gournas C."/>
            <person name="Habgood R."/>
            <person name="Hainaut M."/>
            <person name="Harispe M.L."/>
            <person name="Henrissat B."/>
            <person name="Hilden K.S."/>
            <person name="Hope R."/>
            <person name="Hossain A."/>
            <person name="Karabika E."/>
            <person name="Karaffa L."/>
            <person name="Karanyi Z."/>
            <person name="Krasevec N."/>
            <person name="Kuo A."/>
            <person name="Kusch H."/>
            <person name="LaButti K."/>
            <person name="Lagendijk E.L."/>
            <person name="Lapidus A."/>
            <person name="Levasseur A."/>
            <person name="Lindquist E."/>
            <person name="Lipzen A."/>
            <person name="Logrieco A.F."/>
            <person name="MacCabe A."/>
            <person name="Maekelae M.R."/>
            <person name="Malavazi I."/>
            <person name="Melin P."/>
            <person name="Meyer V."/>
            <person name="Mielnichuk N."/>
            <person name="Miskei M."/>
            <person name="Molnar A.P."/>
            <person name="Mule G."/>
            <person name="Ngan C.Y."/>
            <person name="Orejas M."/>
            <person name="Orosz E."/>
            <person name="Ouedraogo J.P."/>
            <person name="Overkamp K.M."/>
            <person name="Park H.-S."/>
            <person name="Perrone G."/>
            <person name="Piumi F."/>
            <person name="Punt P.J."/>
            <person name="Ram A.F."/>
            <person name="Ramon A."/>
            <person name="Rauscher S."/>
            <person name="Record E."/>
            <person name="Riano-Pachon D.M."/>
            <person name="Robert V."/>
            <person name="Roehrig J."/>
            <person name="Ruller R."/>
            <person name="Salamov A."/>
            <person name="Salih N.S."/>
            <person name="Samson R.A."/>
            <person name="Sandor E."/>
            <person name="Sanguinetti M."/>
            <person name="Schuetze T."/>
            <person name="Sepcic K."/>
            <person name="Shelest E."/>
            <person name="Sherlock G."/>
            <person name="Sophianopoulou V."/>
            <person name="Squina F.M."/>
            <person name="Sun H."/>
            <person name="Susca A."/>
            <person name="Todd R.B."/>
            <person name="Tsang A."/>
            <person name="Unkles S.E."/>
            <person name="van de Wiele N."/>
            <person name="van Rossen-Uffink D."/>
            <person name="Oliveira J.V."/>
            <person name="Vesth T.C."/>
            <person name="Visser J."/>
            <person name="Yu J.-H."/>
            <person name="Zhou M."/>
            <person name="Andersen M.R."/>
            <person name="Archer D.B."/>
            <person name="Baker S.E."/>
            <person name="Benoit I."/>
            <person name="Brakhage A.A."/>
            <person name="Braus G.H."/>
            <person name="Fischer R."/>
            <person name="Frisvad J.C."/>
            <person name="Goldman G.H."/>
            <person name="Houbraken J."/>
            <person name="Oakley B."/>
            <person name="Pocsi I."/>
            <person name="Scazzocchio C."/>
            <person name="Seiboth B."/>
            <person name="vanKuyk P.A."/>
            <person name="Wortman J."/>
            <person name="Dyer P.S."/>
            <person name="Grigoriev I.V."/>
        </authorList>
    </citation>
    <scope>NUCLEOTIDE SEQUENCE [LARGE SCALE GENOMIC DNA]</scope>
    <source>
        <strain evidence="6">ATCC 16872 / CBS 172.66 / WB 5094</strain>
    </source>
</reference>
<keyword evidence="1" id="KW-0285">Flavoprotein</keyword>
<keyword evidence="2" id="KW-0274">FAD</keyword>
<dbReference type="Gene3D" id="3.50.50.60">
    <property type="entry name" value="FAD/NAD(P)-binding domain"/>
    <property type="match status" value="1"/>
</dbReference>
<evidence type="ECO:0000256" key="3">
    <source>
        <dbReference type="ARBA" id="ARBA00023002"/>
    </source>
</evidence>
<dbReference type="Proteomes" id="UP000184546">
    <property type="component" value="Unassembled WGS sequence"/>
</dbReference>
<evidence type="ECO:0000313" key="5">
    <source>
        <dbReference type="EMBL" id="OJJ99878.1"/>
    </source>
</evidence>
<dbReference type="EMBL" id="KV878977">
    <property type="protein sequence ID" value="OJJ99878.1"/>
    <property type="molecule type" value="Genomic_DNA"/>
</dbReference>
<keyword evidence="3" id="KW-0560">Oxidoreductase</keyword>
<dbReference type="GO" id="GO:0044550">
    <property type="term" value="P:secondary metabolite biosynthetic process"/>
    <property type="evidence" value="ECO:0007669"/>
    <property type="project" value="TreeGrafter"/>
</dbReference>
<dbReference type="PRINTS" id="PR00420">
    <property type="entry name" value="RNGMNOXGNASE"/>
</dbReference>
<dbReference type="PANTHER" id="PTHR46720:SF3">
    <property type="entry name" value="FAD-BINDING DOMAIN-CONTAINING PROTEIN-RELATED"/>
    <property type="match status" value="1"/>
</dbReference>
<evidence type="ECO:0000259" key="4">
    <source>
        <dbReference type="Pfam" id="PF01494"/>
    </source>
</evidence>
<dbReference type="OrthoDB" id="417877at2759"/>
<dbReference type="RefSeq" id="XP_020056218.1">
    <property type="nucleotide sequence ID" value="XM_020197486.1"/>
</dbReference>
<dbReference type="GO" id="GO:0016491">
    <property type="term" value="F:oxidoreductase activity"/>
    <property type="evidence" value="ECO:0007669"/>
    <property type="project" value="UniProtKB-KW"/>
</dbReference>
<evidence type="ECO:0000256" key="2">
    <source>
        <dbReference type="ARBA" id="ARBA00022827"/>
    </source>
</evidence>
<sequence>MSSTIRIVVSDGGLAGAPLLHALLPHKHLDVRIFESASAFREAGMAVGITRNALAASSSLAYQQCNASKQWELFSCKESDLCWLKHCPPGSVPTGIAIRLPPERMHASKKLERFDLNGDGSLTLHFADGTSHECDILIGADGLRSTVRRLILREDEPAAFPRNTSAWCVMTLQPSARAQARICTGPGSIENDAREYMWIGDRAYLLHNVLHGGELMQVVISSYRNDAESSDRWHRTVSADEIKELYHKWPPHLSRALFCEQPKQPAMYIWEHPPTTTYVAGPVWIVGDAAHATTPWQGSGAGISIEDSLILSTLLGRASTTAEARTAWQAYDQVRRLRTQRIVESSRATGLILCGSREETRLGLRSLRSSLLPRWDFIVDCNNKKDRNEAVELMERALKP</sequence>
<dbReference type="GeneID" id="30971300"/>
<dbReference type="Pfam" id="PF01494">
    <property type="entry name" value="FAD_binding_3"/>
    <property type="match status" value="1"/>
</dbReference>
<dbReference type="InterPro" id="IPR002938">
    <property type="entry name" value="FAD-bd"/>
</dbReference>
<dbReference type="AlphaFoldDB" id="A0A1L9WUR9"/>
<dbReference type="SUPFAM" id="SSF51905">
    <property type="entry name" value="FAD/NAD(P)-binding domain"/>
    <property type="match status" value="1"/>
</dbReference>
<evidence type="ECO:0000313" key="6">
    <source>
        <dbReference type="Proteomes" id="UP000184546"/>
    </source>
</evidence>
<dbReference type="VEuPathDB" id="FungiDB:ASPACDRAFT_1856455"/>